<dbReference type="Proteomes" id="UP001054945">
    <property type="component" value="Unassembled WGS sequence"/>
</dbReference>
<keyword evidence="2" id="KW-1185">Reference proteome</keyword>
<organism evidence="1 2">
    <name type="scientific">Caerostris extrusa</name>
    <name type="common">Bark spider</name>
    <name type="synonym">Caerostris bankana</name>
    <dbReference type="NCBI Taxonomy" id="172846"/>
    <lineage>
        <taxon>Eukaryota</taxon>
        <taxon>Metazoa</taxon>
        <taxon>Ecdysozoa</taxon>
        <taxon>Arthropoda</taxon>
        <taxon>Chelicerata</taxon>
        <taxon>Arachnida</taxon>
        <taxon>Araneae</taxon>
        <taxon>Araneomorphae</taxon>
        <taxon>Entelegynae</taxon>
        <taxon>Araneoidea</taxon>
        <taxon>Araneidae</taxon>
        <taxon>Caerostris</taxon>
    </lineage>
</organism>
<sequence>MHMRPSTALRPNSVCAARAIDEFRSSATSPDRRKPESLPVIRNFTRRLEFQKQKKLTHEWSNQIWISAWLCDHTSKPFMASRRDLQRSALCQPPIGSLRWFMPPRPCTLERDKMV</sequence>
<gene>
    <name evidence="1" type="ORF">CEXT_340941</name>
</gene>
<evidence type="ECO:0000313" key="1">
    <source>
        <dbReference type="EMBL" id="GIX70287.1"/>
    </source>
</evidence>
<name>A0AAV4MF49_CAEEX</name>
<dbReference type="AlphaFoldDB" id="A0AAV4MF49"/>
<protein>
    <submittedName>
        <fullName evidence="1">Uncharacterized protein</fullName>
    </submittedName>
</protein>
<accession>A0AAV4MF49</accession>
<evidence type="ECO:0000313" key="2">
    <source>
        <dbReference type="Proteomes" id="UP001054945"/>
    </source>
</evidence>
<dbReference type="EMBL" id="BPLR01002128">
    <property type="protein sequence ID" value="GIX70287.1"/>
    <property type="molecule type" value="Genomic_DNA"/>
</dbReference>
<proteinExistence type="predicted"/>
<comment type="caution">
    <text evidence="1">The sequence shown here is derived from an EMBL/GenBank/DDBJ whole genome shotgun (WGS) entry which is preliminary data.</text>
</comment>
<reference evidence="1 2" key="1">
    <citation type="submission" date="2021-06" db="EMBL/GenBank/DDBJ databases">
        <title>Caerostris extrusa draft genome.</title>
        <authorList>
            <person name="Kono N."/>
            <person name="Arakawa K."/>
        </authorList>
    </citation>
    <scope>NUCLEOTIDE SEQUENCE [LARGE SCALE GENOMIC DNA]</scope>
</reference>